<organism evidence="3 4">
    <name type="scientific">Micromonospora qiuiae</name>
    <dbReference type="NCBI Taxonomy" id="502268"/>
    <lineage>
        <taxon>Bacteria</taxon>
        <taxon>Bacillati</taxon>
        <taxon>Actinomycetota</taxon>
        <taxon>Actinomycetes</taxon>
        <taxon>Micromonosporales</taxon>
        <taxon>Micromonosporaceae</taxon>
        <taxon>Micromonospora</taxon>
    </lineage>
</organism>
<dbReference type="PANTHER" id="PTHR48125">
    <property type="entry name" value="LP07818P1"/>
    <property type="match status" value="1"/>
</dbReference>
<evidence type="ECO:0008006" key="5">
    <source>
        <dbReference type="Google" id="ProtNLM"/>
    </source>
</evidence>
<proteinExistence type="predicted"/>
<feature type="compositionally biased region" description="Low complexity" evidence="1">
    <location>
        <begin position="671"/>
        <end position="698"/>
    </location>
</feature>
<feature type="region of interest" description="Disordered" evidence="1">
    <location>
        <begin position="601"/>
        <end position="720"/>
    </location>
</feature>
<evidence type="ECO:0000313" key="4">
    <source>
        <dbReference type="Proteomes" id="UP000653076"/>
    </source>
</evidence>
<accession>A0ABQ4J8D9</accession>
<feature type="compositionally biased region" description="Low complexity" evidence="1">
    <location>
        <begin position="355"/>
        <end position="369"/>
    </location>
</feature>
<comment type="caution">
    <text evidence="3">The sequence shown here is derived from an EMBL/GenBank/DDBJ whole genome shotgun (WGS) entry which is preliminary data.</text>
</comment>
<keyword evidence="2" id="KW-0472">Membrane</keyword>
<feature type="region of interest" description="Disordered" evidence="1">
    <location>
        <begin position="2704"/>
        <end position="2724"/>
    </location>
</feature>
<feature type="compositionally biased region" description="Pro residues" evidence="1">
    <location>
        <begin position="2093"/>
        <end position="2108"/>
    </location>
</feature>
<feature type="compositionally biased region" description="Gly residues" evidence="1">
    <location>
        <begin position="320"/>
        <end position="354"/>
    </location>
</feature>
<feature type="region of interest" description="Disordered" evidence="1">
    <location>
        <begin position="296"/>
        <end position="400"/>
    </location>
</feature>
<keyword evidence="4" id="KW-1185">Reference proteome</keyword>
<dbReference type="EMBL" id="BOPC01000020">
    <property type="protein sequence ID" value="GIJ26387.1"/>
    <property type="molecule type" value="Genomic_DNA"/>
</dbReference>
<dbReference type="PANTHER" id="PTHR48125:SF10">
    <property type="entry name" value="OS12G0136300 PROTEIN"/>
    <property type="match status" value="1"/>
</dbReference>
<feature type="compositionally biased region" description="Low complexity" evidence="1">
    <location>
        <begin position="385"/>
        <end position="394"/>
    </location>
</feature>
<evidence type="ECO:0000256" key="2">
    <source>
        <dbReference type="SAM" id="Phobius"/>
    </source>
</evidence>
<gene>
    <name evidence="3" type="ORF">Vqi01_15490</name>
</gene>
<feature type="transmembrane region" description="Helical" evidence="2">
    <location>
        <begin position="97"/>
        <end position="127"/>
    </location>
</feature>
<sequence length="2724" mass="290268">MAIEVPDSVARFFAALTGELFPGVLPERIAGLARSLGSVAAELSAAGGELVVAAGVMGRGVRGEAGRAFVEAVRGVRGVLDSGPGFVRSVAGVLLQFAALVLYVQVAVFMIAALFLVELLVALKLFWVNPGLLAQWSVRVPVVRRVISGLLSRVGREVVLDAAFNVVFELLMDVVAQVASRKRGYQRGWSGSSTREAAASGGLETVFGGAFRAVRGGAGVVVDRAGLARSGPGGRVAGVPGAAAEHAGHGVVVDAGTQVVLTGQVEGFQVGLTSGSSAFNGVLLQGAAGVGDRMRAARVGAERTGSSGTDTPGTDDPGTGTPGTPGTGTPGMGASGTGTPGTGPADIGGAGGSAGADLIGSTGVGTSTSAGPRPGLAPVAGDVMPAAGPSVPQASPQPVPPSRLVGGPTVSAGETIPQASAPAGGVVPMAEAVSVLDGSAGVVHGDAVRAAMREVMGRSDVWQGQPDCALRVRDLLGQLSPYGYPVRDDHSHARLMDEIAVLSGGGRFQQADVGRLRELAAGEMTVVEILSRERHVVAVHRRTDGVFEMIETQGATETERFVVFHPDDRRPPMPGQPAKPVLLANPIRLLIGEDDQVSRFTPAGVPMTGIRPTQASDKSIAPSGTARRPSTATAGTGPTRITVADALLDPPLTSSPGMRRRTRARVAEPSPAQAATGQAATGQAATAQGTPAAQMPAAVTNEAGPSRPPEPGVPATGDNLKLYQDHPELLYEVDGVVDLERLVSDLRISVEQRVQARPRPMIALITPGGRETVSVDFTDIENALRNDLPSFFVSGGRTFDVRDRRGHWHSVTVSTTRLTDQQRWIDQSADKLKFDTRIDSSTTLRETETSGDSFALGTGFMIGGRYGPGGGLHTEAALARGSETSESSAVLFDSHNIRSGGGSHLVLAMVRFTVRVHEPGSVPVMPPAHDTTADQRAHYPPPPDEITARIGFRALDDIREATPRTGSVRRGSFDVSTLVENLHVARILDARLGDGGRQGWNQVAELILDQFRTTGTADAGSPSRDQLRTLLSEPNVLGHLLQALESRVNSPLILSQSRRQAVSLQLSAEVTGMEVIADVKKSSFRWQPGYTVNGREQHASTVGGGGTFVPIRWGFGLGYVQLRLSAGFRRNTTTSSRQSSTNRTGTEFKDIENVLAKVEFRLTINVATRVNALQRGLFRGVRPITVDLTLLSRLPRTKADELLSDVRPAAVVTPATPANSSAAAAEAGTSAVPPYASRGGHAMPYSMSGFADLQQQTAHLVRRFGGGFLPRFRDDGVARPMGFASSASERQRNQAELDRVLSVPALRQNYSALLNGGVAARLTRTHPLSTTHVVIHVTAQHGQLRHTGTEPKVAVRAFQGRGEQDGTAGGSNWRAAVAVEGAFIGRYDQPTVNVGVSPGGGIEGQGRWARQGGVDVTGQDTALHGGSPGSQRYRGDLELEVTVYSYRLGPGRDRAARSGLGRRATTIRRVDDDAFVRVDNAVRVGAKELPRYRLSVTRPVDVLYAESAVPTEKVDHPVSVTDHEDTPLVRAWTRLDDLRHYVDRASPEATAPPAAHDPNRTVAEWQFVEALPGSEELLKLTRSAVQDIQRYPDRVSRRQLGGLRGDASLREGMPIWAELTDRLTVGQQTTNLEAMTERQWDLEPLTTDVDGGRLNVSIVARLTNPRLVPNQSEITTEHAPSGGVQVWHQRTKEMQILGRGQFGLSLRTPSQPADRHGGGGTGTAGYQRVLWYRLIRNRTAVSGTIERNVNNRKGKKRTFLIVADLRATAVAEVGNPPGLPRSLSPYRPDSWQKPKSARRSAHIHNAAFLRVSEEQADALGLFGDVDQDIRDEVGEPAVVEPPPPARLRPGGSPGLGLQTFHTVPSLIDPAVEALRVAVARPGTHWLVERILAALTGQTGLADPMLNRRRMLHVLSRAGVRRNWAALFDGGVSLIHTETNVFSQRLYDVRLTADLPDDGMTLDRFVANHDDMDVRTVGARGQTALLRTAHGGGAYAGVAGSGVFKQAGALALGGGYQYGTVGLTSTTTVTDSQQRASDISSGRGVKARITLVPRFEIQIYHEGRLVPGDAITFQAPVTVDRWASDLRLVSRGQHPPPRTYRPDPTPGPEPGWQVRNGLLLPPRYAPEGLAGAEHLQRATQALLADASKRLRKSGYVGAHQVHQGLTPELLLPNIGATFTNDAAEDGLALPAVPSATASMQEALIQVRLAPVAVRLAGVDSGVYREHVRQDAATVSSGSNRLSQSLRAPRLIVGRGYLGDPYQALETGNTGPISGDTLALSTGGEDSATSFGNVKPEGPSVLVEYVTQPAVSVTLRGAFREDRQYTDDRVERVVVALRMSLNDARRVLGIADGGPDVRRDFDMIVAHEKRLAGLADDFVKAGETEAAARYAALASKAGRQTTDPELERRWQEASGQRKSAEANWWAAAQDHHRRLDEFNARYEGRPEAKPFDLDHEYGPVVEPKRVKEAEKAADGGVRLNPVWYRLDDFPPTLLERKDAHWHYAVDADGEIRIGSEEISTVLDEPEWQQLLTGMRRVEGDLTMEQLRAALDGQGHPTIAAGFDEVGGTVVQAARVSGELSWNEAAGRWEANDKSGRYMSDKVRPDLEAADVTRWVGNVARRMSAQFGPGYEVRPVLLKHADPPPPPPPPAPRDLGVTADALLRPYQSMPAGTGEPQLEALRQFAIAALSQGIDRDTVASQLAAEARRLGLGTSRGEAPAVPAAVRR</sequence>
<feature type="region of interest" description="Disordered" evidence="1">
    <location>
        <begin position="2089"/>
        <end position="2112"/>
    </location>
</feature>
<keyword evidence="2" id="KW-0812">Transmembrane</keyword>
<dbReference type="Proteomes" id="UP000653076">
    <property type="component" value="Unassembled WGS sequence"/>
</dbReference>
<name>A0ABQ4J8D9_9ACTN</name>
<evidence type="ECO:0000313" key="3">
    <source>
        <dbReference type="EMBL" id="GIJ26387.1"/>
    </source>
</evidence>
<keyword evidence="2" id="KW-1133">Transmembrane helix</keyword>
<reference evidence="3 4" key="1">
    <citation type="submission" date="2021-01" db="EMBL/GenBank/DDBJ databases">
        <title>Whole genome shotgun sequence of Verrucosispora qiuiae NBRC 106684.</title>
        <authorList>
            <person name="Komaki H."/>
            <person name="Tamura T."/>
        </authorList>
    </citation>
    <scope>NUCLEOTIDE SEQUENCE [LARGE SCALE GENOMIC DNA]</scope>
    <source>
        <strain evidence="3 4">NBRC 106684</strain>
    </source>
</reference>
<feature type="compositionally biased region" description="Low complexity" evidence="1">
    <location>
        <begin position="304"/>
        <end position="319"/>
    </location>
</feature>
<protein>
    <recommendedName>
        <fullName evidence="5">Tox-PL domain-containing protein</fullName>
    </recommendedName>
</protein>
<evidence type="ECO:0000256" key="1">
    <source>
        <dbReference type="SAM" id="MobiDB-lite"/>
    </source>
</evidence>